<evidence type="ECO:0000259" key="3">
    <source>
        <dbReference type="Pfam" id="PF00501"/>
    </source>
</evidence>
<dbReference type="Gene3D" id="3.40.50.12780">
    <property type="entry name" value="N-terminal domain of ligase-like"/>
    <property type="match status" value="1"/>
</dbReference>
<dbReference type="CDD" id="cd05911">
    <property type="entry name" value="Firefly_Luc_like"/>
    <property type="match status" value="1"/>
</dbReference>
<dbReference type="EMBL" id="KZ613488">
    <property type="protein sequence ID" value="PMD19743.1"/>
    <property type="molecule type" value="Genomic_DNA"/>
</dbReference>
<dbReference type="InterPro" id="IPR042099">
    <property type="entry name" value="ANL_N_sf"/>
</dbReference>
<dbReference type="Gene3D" id="3.30.300.30">
    <property type="match status" value="1"/>
</dbReference>
<dbReference type="Pfam" id="PF13193">
    <property type="entry name" value="AMP-binding_C"/>
    <property type="match status" value="1"/>
</dbReference>
<sequence>MPTESTFPRLDIPDVDLWTFLFERKDREFPDDKVIYVDTDTKRSYTYAQARNTALDFGKGLKSVWEWKKGDVLALYSPNCIDTPAIMWGAHWAGGIVSPANPGYTADELAFQLKDSGAKALVTQKPFLKTAIEACKKVGIDEDRIILMGDERDETMKFKHFSHIRNLAGTSRYRKAKINPSKDLAFLVYSSGTTGHPKGVMLSHTNIVSNTCMLKTGEQGNLTWNGGPNSEGDKILAFLPFFHAYGLTCLIHQSMHCGLTLYVMSKFNLAKFCELIQTHRITFAYVVPPVVLQLGKSPIVSNYDLSSIRMLNSGAAPLTKELVEAVWNRLKIPIKQGYGLSETSPTTHTQPWETWRKYIGSVGRLLPNQTAMYMNPEEKEVPAGETGELWLKGPNIFLGYLNNPEGTKNAFTEDGYFKTGDVGHQDAEGNFYITDRVKELIKYKGFQVPPAELEGILIAHPDIDDVAVIGIMDHGRASEVPRAYVVPKKGVQAGKDTEKRIVDGLAQRVANHKQLRGGVRFVDEIPKSATGKILRRVLKEKAKEEEKKGAKAKL</sequence>
<proteinExistence type="inferred from homology"/>
<dbReference type="SUPFAM" id="SSF56801">
    <property type="entry name" value="Acetyl-CoA synthetase-like"/>
    <property type="match status" value="1"/>
</dbReference>
<accession>A0A2J6Q0D7</accession>
<evidence type="ECO:0000256" key="2">
    <source>
        <dbReference type="ARBA" id="ARBA00022598"/>
    </source>
</evidence>
<dbReference type="Pfam" id="PF00501">
    <property type="entry name" value="AMP-binding"/>
    <property type="match status" value="1"/>
</dbReference>
<dbReference type="Proteomes" id="UP000235672">
    <property type="component" value="Unassembled WGS sequence"/>
</dbReference>
<evidence type="ECO:0000313" key="5">
    <source>
        <dbReference type="EMBL" id="PMD19743.1"/>
    </source>
</evidence>
<dbReference type="InterPro" id="IPR025110">
    <property type="entry name" value="AMP-bd_C"/>
</dbReference>
<keyword evidence="2" id="KW-0436">Ligase</keyword>
<dbReference type="PROSITE" id="PS00455">
    <property type="entry name" value="AMP_BINDING"/>
    <property type="match status" value="1"/>
</dbReference>
<dbReference type="PANTHER" id="PTHR24096">
    <property type="entry name" value="LONG-CHAIN-FATTY-ACID--COA LIGASE"/>
    <property type="match status" value="1"/>
</dbReference>
<evidence type="ECO:0000313" key="6">
    <source>
        <dbReference type="Proteomes" id="UP000235672"/>
    </source>
</evidence>
<name>A0A2J6Q0D7_9HELO</name>
<keyword evidence="6" id="KW-1185">Reference proteome</keyword>
<dbReference type="InterPro" id="IPR000873">
    <property type="entry name" value="AMP-dep_synth/lig_dom"/>
</dbReference>
<evidence type="ECO:0000259" key="4">
    <source>
        <dbReference type="Pfam" id="PF13193"/>
    </source>
</evidence>
<dbReference type="InterPro" id="IPR020845">
    <property type="entry name" value="AMP-binding_CS"/>
</dbReference>
<gene>
    <name evidence="5" type="ORF">NA56DRAFT_647036</name>
</gene>
<feature type="domain" description="AMP-dependent synthetase/ligase" evidence="3">
    <location>
        <begin position="22"/>
        <end position="401"/>
    </location>
</feature>
<protein>
    <submittedName>
        <fullName evidence="5">Acetyl-CoA synthetase-like protein</fullName>
    </submittedName>
</protein>
<dbReference type="AlphaFoldDB" id="A0A2J6Q0D7"/>
<reference evidence="5 6" key="1">
    <citation type="submission" date="2016-05" db="EMBL/GenBank/DDBJ databases">
        <title>A degradative enzymes factory behind the ericoid mycorrhizal symbiosis.</title>
        <authorList>
            <consortium name="DOE Joint Genome Institute"/>
            <person name="Martino E."/>
            <person name="Morin E."/>
            <person name="Grelet G."/>
            <person name="Kuo A."/>
            <person name="Kohler A."/>
            <person name="Daghino S."/>
            <person name="Barry K."/>
            <person name="Choi C."/>
            <person name="Cichocki N."/>
            <person name="Clum A."/>
            <person name="Copeland A."/>
            <person name="Hainaut M."/>
            <person name="Haridas S."/>
            <person name="Labutti K."/>
            <person name="Lindquist E."/>
            <person name="Lipzen A."/>
            <person name="Khouja H.-R."/>
            <person name="Murat C."/>
            <person name="Ohm R."/>
            <person name="Olson A."/>
            <person name="Spatafora J."/>
            <person name="Veneault-Fourrey C."/>
            <person name="Henrissat B."/>
            <person name="Grigoriev I."/>
            <person name="Martin F."/>
            <person name="Perotto S."/>
        </authorList>
    </citation>
    <scope>NUCLEOTIDE SEQUENCE [LARGE SCALE GENOMIC DNA]</scope>
    <source>
        <strain evidence="5 6">UAMH 7357</strain>
    </source>
</reference>
<organism evidence="5 6">
    <name type="scientific">Hyaloscypha hepaticicola</name>
    <dbReference type="NCBI Taxonomy" id="2082293"/>
    <lineage>
        <taxon>Eukaryota</taxon>
        <taxon>Fungi</taxon>
        <taxon>Dikarya</taxon>
        <taxon>Ascomycota</taxon>
        <taxon>Pezizomycotina</taxon>
        <taxon>Leotiomycetes</taxon>
        <taxon>Helotiales</taxon>
        <taxon>Hyaloscyphaceae</taxon>
        <taxon>Hyaloscypha</taxon>
    </lineage>
</organism>
<dbReference type="InterPro" id="IPR045851">
    <property type="entry name" value="AMP-bd_C_sf"/>
</dbReference>
<dbReference type="FunFam" id="3.30.300.30:FF:000007">
    <property type="entry name" value="4-coumarate--CoA ligase 2"/>
    <property type="match status" value="1"/>
</dbReference>
<dbReference type="PANTHER" id="PTHR24096:SF149">
    <property type="entry name" value="AMP-BINDING DOMAIN-CONTAINING PROTEIN-RELATED"/>
    <property type="match status" value="1"/>
</dbReference>
<dbReference type="GO" id="GO:0016405">
    <property type="term" value="F:CoA-ligase activity"/>
    <property type="evidence" value="ECO:0007669"/>
    <property type="project" value="TreeGrafter"/>
</dbReference>
<evidence type="ECO:0000256" key="1">
    <source>
        <dbReference type="ARBA" id="ARBA00006432"/>
    </source>
</evidence>
<comment type="similarity">
    <text evidence="1">Belongs to the ATP-dependent AMP-binding enzyme family.</text>
</comment>
<dbReference type="OrthoDB" id="6509636at2759"/>
<feature type="domain" description="AMP-binding enzyme C-terminal" evidence="4">
    <location>
        <begin position="452"/>
        <end position="532"/>
    </location>
</feature>
<dbReference type="STRING" id="1745343.A0A2J6Q0D7"/>